<evidence type="ECO:0008006" key="4">
    <source>
        <dbReference type="Google" id="ProtNLM"/>
    </source>
</evidence>
<feature type="chain" id="PRO_5046970078" description="DUF3617 family protein" evidence="1">
    <location>
        <begin position="24"/>
        <end position="137"/>
    </location>
</feature>
<accession>A0ABP7TKY7</accession>
<reference evidence="3" key="1">
    <citation type="journal article" date="2019" name="Int. J. Syst. Evol. Microbiol.">
        <title>The Global Catalogue of Microorganisms (GCM) 10K type strain sequencing project: providing services to taxonomists for standard genome sequencing and annotation.</title>
        <authorList>
            <consortium name="The Broad Institute Genomics Platform"/>
            <consortium name="The Broad Institute Genome Sequencing Center for Infectious Disease"/>
            <person name="Wu L."/>
            <person name="Ma J."/>
        </authorList>
    </citation>
    <scope>NUCLEOTIDE SEQUENCE [LARGE SCALE GENOMIC DNA]</scope>
    <source>
        <strain evidence="3">JCM 17564</strain>
    </source>
</reference>
<comment type="caution">
    <text evidence="2">The sequence shown here is derived from an EMBL/GenBank/DDBJ whole genome shotgun (WGS) entry which is preliminary data.</text>
</comment>
<evidence type="ECO:0000256" key="1">
    <source>
        <dbReference type="SAM" id="SignalP"/>
    </source>
</evidence>
<evidence type="ECO:0000313" key="2">
    <source>
        <dbReference type="EMBL" id="GAA4027593.1"/>
    </source>
</evidence>
<dbReference type="Proteomes" id="UP001424459">
    <property type="component" value="Unassembled WGS sequence"/>
</dbReference>
<protein>
    <recommendedName>
        <fullName evidence="4">DUF3617 family protein</fullName>
    </recommendedName>
</protein>
<name>A0ABP7TKY7_9SPHN</name>
<sequence>MMAMRRVALAAAAVCAVALTGAAAPGMRALSGVAPGAWEISTSATGSNPRRICFKDMRLVAQLAHGYERCRGTVLRDVPGSLAMDLTCGPGEFGRSEVTVTTPRSLKIETQGIHAGGPFNYTLYARRIGNCRIPTGR</sequence>
<dbReference type="InterPro" id="IPR022061">
    <property type="entry name" value="DUF3617"/>
</dbReference>
<gene>
    <name evidence="2" type="ORF">GCM10022281_02840</name>
</gene>
<keyword evidence="3" id="KW-1185">Reference proteome</keyword>
<organism evidence="2 3">
    <name type="scientific">Sphingomonas rosea</name>
    <dbReference type="NCBI Taxonomy" id="335605"/>
    <lineage>
        <taxon>Bacteria</taxon>
        <taxon>Pseudomonadati</taxon>
        <taxon>Pseudomonadota</taxon>
        <taxon>Alphaproteobacteria</taxon>
        <taxon>Sphingomonadales</taxon>
        <taxon>Sphingomonadaceae</taxon>
        <taxon>Sphingomonas</taxon>
    </lineage>
</organism>
<dbReference type="Pfam" id="PF12276">
    <property type="entry name" value="DUF3617"/>
    <property type="match status" value="1"/>
</dbReference>
<evidence type="ECO:0000313" key="3">
    <source>
        <dbReference type="Proteomes" id="UP001424459"/>
    </source>
</evidence>
<proteinExistence type="predicted"/>
<keyword evidence="1" id="KW-0732">Signal</keyword>
<feature type="signal peptide" evidence="1">
    <location>
        <begin position="1"/>
        <end position="23"/>
    </location>
</feature>
<dbReference type="EMBL" id="BAABBR010000001">
    <property type="protein sequence ID" value="GAA4027593.1"/>
    <property type="molecule type" value="Genomic_DNA"/>
</dbReference>